<evidence type="ECO:0000256" key="1">
    <source>
        <dbReference type="SAM" id="MobiDB-lite"/>
    </source>
</evidence>
<accession>A0A150N8U5</accession>
<sequence length="58" mass="6671">MQPDQRQRHPPENGDRTGAENDGSLFASYCVSRLTSYQIFVVDSRKLELKNMSKKVEI</sequence>
<dbReference type="Proteomes" id="UP000075324">
    <property type="component" value="Unassembled WGS sequence"/>
</dbReference>
<reference evidence="2 3" key="1">
    <citation type="submission" date="2016-01" db="EMBL/GenBank/DDBJ databases">
        <title>Draft Genome Sequences of Seven Thermophilic Sporeformers Isolated from Foods.</title>
        <authorList>
            <person name="Berendsen E.M."/>
            <person name="Wells-Bennik M.H."/>
            <person name="Krawcyk A.O."/>
            <person name="De Jong A."/>
            <person name="Holsappel S."/>
            <person name="Eijlander R.T."/>
            <person name="Kuipers O.P."/>
        </authorList>
    </citation>
    <scope>NUCLEOTIDE SEQUENCE [LARGE SCALE GENOMIC DNA]</scope>
    <source>
        <strain evidence="2 3">B4110</strain>
    </source>
</reference>
<name>A0A150N8U5_9BACL</name>
<dbReference type="PATRIC" id="fig|153151.4.peg.24"/>
<feature type="region of interest" description="Disordered" evidence="1">
    <location>
        <begin position="1"/>
        <end position="22"/>
    </location>
</feature>
<gene>
    <name evidence="2" type="ORF">B4110_1845</name>
</gene>
<dbReference type="AlphaFoldDB" id="A0A150N8U5"/>
<organism evidence="2 3">
    <name type="scientific">Parageobacillus toebii</name>
    <dbReference type="NCBI Taxonomy" id="153151"/>
    <lineage>
        <taxon>Bacteria</taxon>
        <taxon>Bacillati</taxon>
        <taxon>Bacillota</taxon>
        <taxon>Bacilli</taxon>
        <taxon>Bacillales</taxon>
        <taxon>Anoxybacillaceae</taxon>
        <taxon>Parageobacillus</taxon>
    </lineage>
</organism>
<dbReference type="EMBL" id="LQYW01000001">
    <property type="protein sequence ID" value="KYD33120.1"/>
    <property type="molecule type" value="Genomic_DNA"/>
</dbReference>
<feature type="compositionally biased region" description="Basic and acidic residues" evidence="1">
    <location>
        <begin position="1"/>
        <end position="19"/>
    </location>
</feature>
<evidence type="ECO:0000313" key="3">
    <source>
        <dbReference type="Proteomes" id="UP000075324"/>
    </source>
</evidence>
<comment type="caution">
    <text evidence="2">The sequence shown here is derived from an EMBL/GenBank/DDBJ whole genome shotgun (WGS) entry which is preliminary data.</text>
</comment>
<proteinExistence type="predicted"/>
<protein>
    <submittedName>
        <fullName evidence="2">Uncharacterized protein</fullName>
    </submittedName>
</protein>
<evidence type="ECO:0000313" key="2">
    <source>
        <dbReference type="EMBL" id="KYD33120.1"/>
    </source>
</evidence>